<dbReference type="EMBL" id="JAZGSY010000152">
    <property type="protein sequence ID" value="KAL1839534.1"/>
    <property type="molecule type" value="Genomic_DNA"/>
</dbReference>
<dbReference type="PANTHER" id="PTHR12810:SF0">
    <property type="entry name" value="SMALL RIBOSOMAL SUBUNIT PROTEIN MS29"/>
    <property type="match status" value="1"/>
</dbReference>
<reference evidence="8 9" key="1">
    <citation type="journal article" date="2024" name="Commun. Biol.">
        <title>Comparative genomic analysis of thermophilic fungi reveals convergent evolutionary adaptations and gene losses.</title>
        <authorList>
            <person name="Steindorff A.S."/>
            <person name="Aguilar-Pontes M.V."/>
            <person name="Robinson A.J."/>
            <person name="Andreopoulos B."/>
            <person name="LaButti K."/>
            <person name="Kuo A."/>
            <person name="Mondo S."/>
            <person name="Riley R."/>
            <person name="Otillar R."/>
            <person name="Haridas S."/>
            <person name="Lipzen A."/>
            <person name="Grimwood J."/>
            <person name="Schmutz J."/>
            <person name="Clum A."/>
            <person name="Reid I.D."/>
            <person name="Moisan M.C."/>
            <person name="Butler G."/>
            <person name="Nguyen T.T.M."/>
            <person name="Dewar K."/>
            <person name="Conant G."/>
            <person name="Drula E."/>
            <person name="Henrissat B."/>
            <person name="Hansel C."/>
            <person name="Singer S."/>
            <person name="Hutchinson M.I."/>
            <person name="de Vries R.P."/>
            <person name="Natvig D.O."/>
            <person name="Powell A.J."/>
            <person name="Tsang A."/>
            <person name="Grigoriev I.V."/>
        </authorList>
    </citation>
    <scope>NUCLEOTIDE SEQUENCE [LARGE SCALE GENOMIC DNA]</scope>
    <source>
        <strain evidence="8 9">CBS 620.91</strain>
    </source>
</reference>
<name>A0ABR3VCG6_HUMIN</name>
<protein>
    <recommendedName>
        <fullName evidence="7">Small ribosomal subunit protein mS29</fullName>
    </recommendedName>
</protein>
<evidence type="ECO:0000256" key="1">
    <source>
        <dbReference type="ARBA" id="ARBA00004173"/>
    </source>
</evidence>
<evidence type="ECO:0000256" key="2">
    <source>
        <dbReference type="ARBA" id="ARBA00009863"/>
    </source>
</evidence>
<keyword evidence="5" id="KW-0496">Mitochondrion</keyword>
<comment type="caution">
    <text evidence="8">The sequence shown here is derived from an EMBL/GenBank/DDBJ whole genome shotgun (WGS) entry which is preliminary data.</text>
</comment>
<dbReference type="Pfam" id="PF10236">
    <property type="entry name" value="DAP3"/>
    <property type="match status" value="1"/>
</dbReference>
<dbReference type="PIRSF" id="PIRSF036996">
    <property type="entry name" value="RSM23"/>
    <property type="match status" value="1"/>
</dbReference>
<accession>A0ABR3VCG6</accession>
<keyword evidence="3" id="KW-0809">Transit peptide</keyword>
<keyword evidence="9" id="KW-1185">Reference proteome</keyword>
<comment type="subcellular location">
    <subcellularLocation>
        <location evidence="1">Mitochondrion</location>
    </subcellularLocation>
</comment>
<keyword evidence="4" id="KW-0689">Ribosomal protein</keyword>
<evidence type="ECO:0000313" key="9">
    <source>
        <dbReference type="Proteomes" id="UP001583172"/>
    </source>
</evidence>
<proteinExistence type="inferred from homology"/>
<evidence type="ECO:0000256" key="4">
    <source>
        <dbReference type="ARBA" id="ARBA00022980"/>
    </source>
</evidence>
<dbReference type="InterPro" id="IPR019368">
    <property type="entry name" value="Ribosomal_mS29"/>
</dbReference>
<keyword evidence="6" id="KW-0687">Ribonucleoprotein</keyword>
<sequence length="474" mass="51655">MSAPNCLRCLVRPSAAFRLSAPPSTSTLTPATPLTAATQIAAFSTTRATAARAQSPQTPQATVKGHVRKGKRLTLKGKKTKTIDHGKSPLPGERKAYRKRIILSNDNAIPVPWLTDLTAPGLADPANVGKVLALPPMTQDQLRASEAFKPTQCWGMFRQPAVLVRKETVDLTNRMQEAAAARKVLRMVLTGNKITGKSLMLLQAMTHAFLNEWVVIHLPEAQDLTTAVTEYAPLSDTNPVQYSQPVYALKLLHAIRQANADVLAKTLTVSEHSELPQSLPAGSPLLAIANQAKEVDSAWLIFQALWNELMAPAPYRPPILLSLDGLAHIMRVSDYRSPSFDPIHSFDLALVRLFTDALGGAIKFPAGGAVLGATSRNNNPRSASMELALAQREAEQQQGVEVPQKDPFFRGYDERIEAVLKSVQVLRVGGVDRREARALLEYWAASGMLRTVVDEKVVAEKWTLAGGGVPYQRH</sequence>
<evidence type="ECO:0000256" key="7">
    <source>
        <dbReference type="ARBA" id="ARBA00035140"/>
    </source>
</evidence>
<organism evidence="8 9">
    <name type="scientific">Humicola insolens</name>
    <name type="common">Soft-rot fungus</name>
    <dbReference type="NCBI Taxonomy" id="85995"/>
    <lineage>
        <taxon>Eukaryota</taxon>
        <taxon>Fungi</taxon>
        <taxon>Dikarya</taxon>
        <taxon>Ascomycota</taxon>
        <taxon>Pezizomycotina</taxon>
        <taxon>Sordariomycetes</taxon>
        <taxon>Sordariomycetidae</taxon>
        <taxon>Sordariales</taxon>
        <taxon>Chaetomiaceae</taxon>
        <taxon>Mycothermus</taxon>
    </lineage>
</organism>
<comment type="similarity">
    <text evidence="2">Belongs to the mitochondrion-specific ribosomal protein mS29 family.</text>
</comment>
<evidence type="ECO:0000256" key="6">
    <source>
        <dbReference type="ARBA" id="ARBA00023274"/>
    </source>
</evidence>
<evidence type="ECO:0000256" key="5">
    <source>
        <dbReference type="ARBA" id="ARBA00023128"/>
    </source>
</evidence>
<evidence type="ECO:0000256" key="3">
    <source>
        <dbReference type="ARBA" id="ARBA00022946"/>
    </source>
</evidence>
<dbReference type="PANTHER" id="PTHR12810">
    <property type="entry name" value="MITOCHONDRIAL 28S RIBOSOMAL PROTEIN S29"/>
    <property type="match status" value="1"/>
</dbReference>
<dbReference type="InterPro" id="IPR017082">
    <property type="entry name" value="Ribosomal_mS29_fun"/>
</dbReference>
<dbReference type="Proteomes" id="UP001583172">
    <property type="component" value="Unassembled WGS sequence"/>
</dbReference>
<evidence type="ECO:0000313" key="8">
    <source>
        <dbReference type="EMBL" id="KAL1839534.1"/>
    </source>
</evidence>
<gene>
    <name evidence="8" type="ORF">VTJ49DRAFT_1436</name>
</gene>